<dbReference type="Gene3D" id="3.40.50.1220">
    <property type="entry name" value="TPP-binding domain"/>
    <property type="match status" value="1"/>
</dbReference>
<comment type="catalytic activity">
    <reaction evidence="6">
        <text>N(6)-hexadecanoyl-L-lysyl-[protein] + NAD(+) + H2O = 2''-O-hexadecanoyl-ADP-D-ribose + nicotinamide + L-lysyl-[protein]</text>
        <dbReference type="Rhea" id="RHEA:70563"/>
        <dbReference type="Rhea" id="RHEA-COMP:9752"/>
        <dbReference type="Rhea" id="RHEA-COMP:14175"/>
        <dbReference type="ChEBI" id="CHEBI:15377"/>
        <dbReference type="ChEBI" id="CHEBI:17154"/>
        <dbReference type="ChEBI" id="CHEBI:29969"/>
        <dbReference type="ChEBI" id="CHEBI:57540"/>
        <dbReference type="ChEBI" id="CHEBI:138936"/>
        <dbReference type="ChEBI" id="CHEBI:189673"/>
    </reaction>
    <physiologicalReaction direction="left-to-right" evidence="6">
        <dbReference type="Rhea" id="RHEA:70564"/>
    </physiologicalReaction>
</comment>
<comment type="catalytic activity">
    <reaction evidence="7">
        <text>N(6)-tetradecanoyl-L-lysyl-[protein] + NAD(+) + H2O = 2''-O-tetradecanoyl-ADP-D-ribose + nicotinamide + L-lysyl-[protein]</text>
        <dbReference type="Rhea" id="RHEA:70567"/>
        <dbReference type="Rhea" id="RHEA-COMP:9752"/>
        <dbReference type="Rhea" id="RHEA-COMP:15437"/>
        <dbReference type="ChEBI" id="CHEBI:15377"/>
        <dbReference type="ChEBI" id="CHEBI:17154"/>
        <dbReference type="ChEBI" id="CHEBI:29969"/>
        <dbReference type="ChEBI" id="CHEBI:57540"/>
        <dbReference type="ChEBI" id="CHEBI:141129"/>
        <dbReference type="ChEBI" id="CHEBI:189674"/>
    </reaction>
    <physiologicalReaction direction="left-to-right" evidence="7">
        <dbReference type="Rhea" id="RHEA:70568"/>
    </physiologicalReaction>
</comment>
<organism evidence="11 12">
    <name type="scientific">Nesidiocoris tenuis</name>
    <dbReference type="NCBI Taxonomy" id="355587"/>
    <lineage>
        <taxon>Eukaryota</taxon>
        <taxon>Metazoa</taxon>
        <taxon>Ecdysozoa</taxon>
        <taxon>Arthropoda</taxon>
        <taxon>Hexapoda</taxon>
        <taxon>Insecta</taxon>
        <taxon>Pterygota</taxon>
        <taxon>Neoptera</taxon>
        <taxon>Paraneoptera</taxon>
        <taxon>Hemiptera</taxon>
        <taxon>Heteroptera</taxon>
        <taxon>Panheteroptera</taxon>
        <taxon>Cimicomorpha</taxon>
        <taxon>Miridae</taxon>
        <taxon>Dicyphina</taxon>
        <taxon>Nesidiocoris</taxon>
    </lineage>
</organism>
<evidence type="ECO:0000256" key="2">
    <source>
        <dbReference type="ARBA" id="ARBA00022679"/>
    </source>
</evidence>
<dbReference type="Gene3D" id="3.30.1600.10">
    <property type="entry name" value="SIR2/SIRT2 'Small Domain"/>
    <property type="match status" value="1"/>
</dbReference>
<keyword evidence="3 8" id="KW-0479">Metal-binding</keyword>
<dbReference type="Proteomes" id="UP001307889">
    <property type="component" value="Chromosome 1"/>
</dbReference>
<keyword evidence="4 8" id="KW-0862">Zinc</keyword>
<evidence type="ECO:0000256" key="5">
    <source>
        <dbReference type="ARBA" id="ARBA00023027"/>
    </source>
</evidence>
<dbReference type="InterPro" id="IPR050134">
    <property type="entry name" value="NAD-dep_sirtuin_deacylases"/>
</dbReference>
<dbReference type="InterPro" id="IPR026590">
    <property type="entry name" value="Ssirtuin_cat_dom"/>
</dbReference>
<evidence type="ECO:0000256" key="8">
    <source>
        <dbReference type="PROSITE-ProRule" id="PRU00236"/>
    </source>
</evidence>
<evidence type="ECO:0000313" key="11">
    <source>
        <dbReference type="EMBL" id="BES88440.1"/>
    </source>
</evidence>
<feature type="domain" description="Deacetylase sirtuin-type" evidence="10">
    <location>
        <begin position="212"/>
        <end position="493"/>
    </location>
</feature>
<name>A0ABN7AC86_9HEMI</name>
<dbReference type="InterPro" id="IPR026591">
    <property type="entry name" value="Sirtuin_cat_small_dom_sf"/>
</dbReference>
<dbReference type="Pfam" id="PF02146">
    <property type="entry name" value="SIR2"/>
    <property type="match status" value="1"/>
</dbReference>
<evidence type="ECO:0000313" key="12">
    <source>
        <dbReference type="Proteomes" id="UP001307889"/>
    </source>
</evidence>
<protein>
    <submittedName>
        <fullName evidence="11">NAD-dependent deacetylase</fullName>
    </submittedName>
</protein>
<proteinExistence type="predicted"/>
<feature type="compositionally biased region" description="Polar residues" evidence="9">
    <location>
        <begin position="538"/>
        <end position="552"/>
    </location>
</feature>
<feature type="compositionally biased region" description="Polar residues" evidence="9">
    <location>
        <begin position="564"/>
        <end position="575"/>
    </location>
</feature>
<feature type="binding site" evidence="8">
    <location>
        <position position="353"/>
    </location>
    <ligand>
        <name>Zn(2+)</name>
        <dbReference type="ChEBI" id="CHEBI:29105"/>
    </ligand>
</feature>
<gene>
    <name evidence="11" type="ORF">NTJ_01246</name>
</gene>
<evidence type="ECO:0000256" key="7">
    <source>
        <dbReference type="ARBA" id="ARBA00048905"/>
    </source>
</evidence>
<dbReference type="InterPro" id="IPR029035">
    <property type="entry name" value="DHS-like_NAD/FAD-binding_dom"/>
</dbReference>
<dbReference type="InterPro" id="IPR003000">
    <property type="entry name" value="Sirtuin"/>
</dbReference>
<keyword evidence="2" id="KW-0808">Transferase</keyword>
<keyword evidence="12" id="KW-1185">Reference proteome</keyword>
<comment type="cofactor">
    <cofactor evidence="1">
        <name>Zn(2+)</name>
        <dbReference type="ChEBI" id="CHEBI:29105"/>
    </cofactor>
</comment>
<feature type="region of interest" description="Disordered" evidence="9">
    <location>
        <begin position="522"/>
        <end position="575"/>
    </location>
</feature>
<accession>A0ABN7AC86</accession>
<evidence type="ECO:0000256" key="4">
    <source>
        <dbReference type="ARBA" id="ARBA00022833"/>
    </source>
</evidence>
<dbReference type="EMBL" id="AP028909">
    <property type="protein sequence ID" value="BES88440.1"/>
    <property type="molecule type" value="Genomic_DNA"/>
</dbReference>
<evidence type="ECO:0000256" key="1">
    <source>
        <dbReference type="ARBA" id="ARBA00001947"/>
    </source>
</evidence>
<feature type="compositionally biased region" description="Basic residues" evidence="9">
    <location>
        <begin position="190"/>
        <end position="199"/>
    </location>
</feature>
<dbReference type="PROSITE" id="PS50305">
    <property type="entry name" value="SIRTUIN"/>
    <property type="match status" value="1"/>
</dbReference>
<keyword evidence="5" id="KW-0520">NAD</keyword>
<feature type="binding site" evidence="8">
    <location>
        <position position="350"/>
    </location>
    <ligand>
        <name>Zn(2+)</name>
        <dbReference type="ChEBI" id="CHEBI:29105"/>
    </ligand>
</feature>
<evidence type="ECO:0000256" key="9">
    <source>
        <dbReference type="SAM" id="MobiDB-lite"/>
    </source>
</evidence>
<evidence type="ECO:0000256" key="6">
    <source>
        <dbReference type="ARBA" id="ARBA00048378"/>
    </source>
</evidence>
<feature type="binding site" evidence="8">
    <location>
        <position position="376"/>
    </location>
    <ligand>
        <name>Zn(2+)</name>
        <dbReference type="ChEBI" id="CHEBI:29105"/>
    </ligand>
</feature>
<evidence type="ECO:0000256" key="3">
    <source>
        <dbReference type="ARBA" id="ARBA00022723"/>
    </source>
</evidence>
<dbReference type="PANTHER" id="PTHR11085:SF6">
    <property type="entry name" value="NAD-DEPENDENT PROTEIN DEACETYLASE SIRTUIN-2"/>
    <property type="match status" value="1"/>
</dbReference>
<feature type="binding site" evidence="8">
    <location>
        <position position="381"/>
    </location>
    <ligand>
        <name>Zn(2+)</name>
        <dbReference type="ChEBI" id="CHEBI:29105"/>
    </ligand>
</feature>
<feature type="region of interest" description="Disordered" evidence="9">
    <location>
        <begin position="181"/>
        <end position="203"/>
    </location>
</feature>
<reference evidence="11 12" key="1">
    <citation type="submission" date="2023-09" db="EMBL/GenBank/DDBJ databases">
        <title>Nesidiocoris tenuis whole genome shotgun sequence.</title>
        <authorList>
            <person name="Shibata T."/>
            <person name="Shimoda M."/>
            <person name="Kobayashi T."/>
            <person name="Uehara T."/>
        </authorList>
    </citation>
    <scope>NUCLEOTIDE SEQUENCE [LARGE SCALE GENOMIC DNA]</scope>
    <source>
        <strain evidence="11 12">Japan</strain>
    </source>
</reference>
<feature type="active site" description="Proton acceptor" evidence="8">
    <location>
        <position position="342"/>
    </location>
</feature>
<evidence type="ECO:0000259" key="10">
    <source>
        <dbReference type="PROSITE" id="PS50305"/>
    </source>
</evidence>
<sequence>MGISDIVRAPFLQKNLANPAEVPPSGCACESKCRNIPLTADRRFLNPSKLFLMIPGMQYFKRDNREKPFEPVIEADKKVPIEDPPDRFGLKLNEDKIAHNEAQQAINNSANHLEPQSSPTVEISVPVPITVQPLLPMPIPEVCKVDRALQIDEIPKIDRGDSTRSNPALLAEVDVAVILPEKPEKDKEERRKKKKKRTPRGSNVNINQECLNIIVSGPIHMALDYFNGQKLNKIVTIGGAGISTAANIPDFRSPDSGLYSKLEKYDLPTPQSVFEKEYFDKNPKPFFALLKEVLRYDYRPTTTHYFIRLLEDKGVLLRHFTQNVDGLERMAGLTNDRIVEAHGTIHVSHCTKCQAQFSLGWLRDQLLVRRHSIPYCDDKNCKGIVRPNVVLFGEPLGTQFMARSSEDIKECDLLIIMGTSLTVEPFASMIKHVPKTCPRIVINDTPVGEHLGIIYEGSKRYNRTVRKNAWRDVFIRGKCDDGVTHLARQLKWAKDLERLIGLNEKQDNVNLFMNRIEGRRHRKKHRSEIAITGEMESKQNPPGKNGGATSAYTKPGRDGESRTRTQGSATSFDYQQPKSNLSQLWRCWTSPIWR</sequence>
<dbReference type="PANTHER" id="PTHR11085">
    <property type="entry name" value="NAD-DEPENDENT PROTEIN DEACYLASE SIRTUIN-5, MITOCHONDRIAL-RELATED"/>
    <property type="match status" value="1"/>
</dbReference>
<dbReference type="SUPFAM" id="SSF52467">
    <property type="entry name" value="DHS-like NAD/FAD-binding domain"/>
    <property type="match status" value="1"/>
</dbReference>